<feature type="binding site" evidence="8">
    <location>
        <begin position="16"/>
        <end position="17"/>
    </location>
    <ligand>
        <name>ATP</name>
        <dbReference type="ChEBI" id="CHEBI:30616"/>
    </ligand>
</feature>
<protein>
    <recommendedName>
        <fullName evidence="8">Tryptophan--tRNA ligase</fullName>
        <ecNumber evidence="8">6.1.1.2</ecNumber>
    </recommendedName>
    <alternativeName>
        <fullName evidence="8">Tryptophanyl-tRNA synthetase</fullName>
        <shortName evidence="8">TrpRS</shortName>
    </alternativeName>
</protein>
<dbReference type="GO" id="GO:0005829">
    <property type="term" value="C:cytosol"/>
    <property type="evidence" value="ECO:0007669"/>
    <property type="project" value="TreeGrafter"/>
</dbReference>
<evidence type="ECO:0000313" key="10">
    <source>
        <dbReference type="EMBL" id="OAR04255.1"/>
    </source>
</evidence>
<dbReference type="GO" id="GO:0005524">
    <property type="term" value="F:ATP binding"/>
    <property type="evidence" value="ECO:0007669"/>
    <property type="project" value="UniProtKB-UniRule"/>
</dbReference>
<keyword evidence="2 8" id="KW-0436">Ligase</keyword>
<dbReference type="InterPro" id="IPR050203">
    <property type="entry name" value="Trp-tRNA_synthetase"/>
</dbReference>
<keyword evidence="4 8" id="KW-0067">ATP-binding</keyword>
<dbReference type="GO" id="GO:0006436">
    <property type="term" value="P:tryptophanyl-tRNA aminoacylation"/>
    <property type="evidence" value="ECO:0007669"/>
    <property type="project" value="UniProtKB-UniRule"/>
</dbReference>
<evidence type="ECO:0000313" key="12">
    <source>
        <dbReference type="Proteomes" id="UP000243024"/>
    </source>
</evidence>
<evidence type="ECO:0000256" key="9">
    <source>
        <dbReference type="RuleBase" id="RU363036"/>
    </source>
</evidence>
<dbReference type="HAMAP" id="MF_00140_B">
    <property type="entry name" value="Trp_tRNA_synth_B"/>
    <property type="match status" value="1"/>
</dbReference>
<dbReference type="STRING" id="1484.SA87_06415"/>
<feature type="binding site" evidence="8">
    <location>
        <begin position="8"/>
        <end position="10"/>
    </location>
    <ligand>
        <name>ATP</name>
        <dbReference type="ChEBI" id="CHEBI:30616"/>
    </ligand>
</feature>
<accession>A0A179IPI2</accession>
<reference evidence="11 13" key="2">
    <citation type="submission" date="2017-08" db="EMBL/GenBank/DDBJ databases">
        <title>Burning lignite coal seam in the remote Altai Mountains harbors a hydrogen-driven thermophilic microbial community.</title>
        <authorList>
            <person name="Kadnikov V.V."/>
            <person name="Mardanov A.V."/>
            <person name="Ivasenko D."/>
            <person name="Beletsky A.V."/>
            <person name="Karnachuk O.V."/>
            <person name="Ravin N.V."/>
        </authorList>
    </citation>
    <scope>NUCLEOTIDE SEQUENCE [LARGE SCALE GENOMIC DNA]</scope>
    <source>
        <strain evidence="11">AL33</strain>
    </source>
</reference>
<feature type="binding site" evidence="8">
    <location>
        <position position="132"/>
    </location>
    <ligand>
        <name>L-tryptophan</name>
        <dbReference type="ChEBI" id="CHEBI:57912"/>
    </ligand>
</feature>
<dbReference type="Proteomes" id="UP000243024">
    <property type="component" value="Unassembled WGS sequence"/>
</dbReference>
<dbReference type="InterPro" id="IPR024109">
    <property type="entry name" value="Trp-tRNA-ligase_bac-type"/>
</dbReference>
<evidence type="ECO:0000256" key="5">
    <source>
        <dbReference type="ARBA" id="ARBA00022917"/>
    </source>
</evidence>
<dbReference type="NCBIfam" id="TIGR00233">
    <property type="entry name" value="trpS"/>
    <property type="match status" value="1"/>
</dbReference>
<evidence type="ECO:0000256" key="2">
    <source>
        <dbReference type="ARBA" id="ARBA00022598"/>
    </source>
</evidence>
<dbReference type="PANTHER" id="PTHR43766:SF1">
    <property type="entry name" value="TRYPTOPHAN--TRNA LIGASE, MITOCHONDRIAL"/>
    <property type="match status" value="1"/>
</dbReference>
<dbReference type="InterPro" id="IPR001412">
    <property type="entry name" value="aa-tRNA-synth_I_CS"/>
</dbReference>
<evidence type="ECO:0000313" key="11">
    <source>
        <dbReference type="EMBL" id="PTQ53037.1"/>
    </source>
</evidence>
<organism evidence="10 12">
    <name type="scientific">Hydrogenibacillus schlegelii</name>
    <name type="common">Bacillus schlegelii</name>
    <dbReference type="NCBI Taxonomy" id="1484"/>
    <lineage>
        <taxon>Bacteria</taxon>
        <taxon>Bacillati</taxon>
        <taxon>Bacillota</taxon>
        <taxon>Bacilli</taxon>
        <taxon>Bacillales</taxon>
        <taxon>Bacillales Family X. Incertae Sedis</taxon>
        <taxon>Hydrogenibacillus</taxon>
    </lineage>
</organism>
<evidence type="ECO:0000256" key="4">
    <source>
        <dbReference type="ARBA" id="ARBA00022840"/>
    </source>
</evidence>
<keyword evidence="6 8" id="KW-0030">Aminoacyl-tRNA synthetase</keyword>
<keyword evidence="12" id="KW-1185">Reference proteome</keyword>
<keyword evidence="8" id="KW-0963">Cytoplasm</keyword>
<feature type="short sequence motif" description="'HIGH' region" evidence="8">
    <location>
        <begin position="9"/>
        <end position="17"/>
    </location>
</feature>
<dbReference type="CDD" id="cd00806">
    <property type="entry name" value="TrpRS_core"/>
    <property type="match status" value="1"/>
</dbReference>
<dbReference type="Proteomes" id="UP000244180">
    <property type="component" value="Unassembled WGS sequence"/>
</dbReference>
<comment type="subcellular location">
    <subcellularLocation>
        <location evidence="8">Cytoplasm</location>
    </subcellularLocation>
</comment>
<comment type="similarity">
    <text evidence="1 8 9">Belongs to the class-I aminoacyl-tRNA synthetase family.</text>
</comment>
<feature type="binding site" evidence="8">
    <location>
        <position position="183"/>
    </location>
    <ligand>
        <name>ATP</name>
        <dbReference type="ChEBI" id="CHEBI:30616"/>
    </ligand>
</feature>
<dbReference type="Pfam" id="PF00579">
    <property type="entry name" value="tRNA-synt_1b"/>
    <property type="match status" value="1"/>
</dbReference>
<dbReference type="EMBL" id="PEBV01000017">
    <property type="protein sequence ID" value="PTQ53037.1"/>
    <property type="molecule type" value="Genomic_DNA"/>
</dbReference>
<dbReference type="AlphaFoldDB" id="A0A179IPI2"/>
<evidence type="ECO:0000256" key="3">
    <source>
        <dbReference type="ARBA" id="ARBA00022741"/>
    </source>
</evidence>
<dbReference type="EC" id="6.1.1.2" evidence="8"/>
<keyword evidence="3 8" id="KW-0547">Nucleotide-binding</keyword>
<sequence>MIIFSGVQPSGELTLGNYLGAIRQFVDLQNRGAAAYYSVVDLHATTVEHDPRRLAEYTRMVAKLYVASGIDPERSVIFVQSHVPAHSELAWILMCLARTGELNRMTQFKEKGRGSESVAVGLYTYPVLMAADILLYRTTHVPVGEDQKQHLELTRDLAERFNRTYGETFVLPEPLIPDVGARIMALDDPTKKMSKSNPNPNSRIGLLDPPELIERKIMRAVTDSEGTVRYAPEEKPGISNLLAILSLSSGIPIAELERRYAGVGYGAFKRDVAQAVVEALRPIQAAYAALSDDAIERVLADGAERARAVAEATLAEVKARFGYLPSTKATKGAGKTRPTESGF</sequence>
<dbReference type="GO" id="GO:0004830">
    <property type="term" value="F:tryptophan-tRNA ligase activity"/>
    <property type="evidence" value="ECO:0007669"/>
    <property type="project" value="UniProtKB-UniRule"/>
</dbReference>
<dbReference type="PANTHER" id="PTHR43766">
    <property type="entry name" value="TRYPTOPHAN--TRNA LIGASE, MITOCHONDRIAL"/>
    <property type="match status" value="1"/>
</dbReference>
<evidence type="ECO:0000256" key="7">
    <source>
        <dbReference type="ARBA" id="ARBA00049929"/>
    </source>
</evidence>
<comment type="caution">
    <text evidence="10">The sequence shown here is derived from an EMBL/GenBank/DDBJ whole genome shotgun (WGS) entry which is preliminary data.</text>
</comment>
<dbReference type="RefSeq" id="WP_066201659.1">
    <property type="nucleotide sequence ID" value="NZ_CBCSAS010000041.1"/>
</dbReference>
<gene>
    <name evidence="8" type="primary">trpS</name>
    <name evidence="11" type="ORF">HSCHL_2114</name>
    <name evidence="10" type="ORF">SA87_06415</name>
</gene>
<dbReference type="EMBL" id="JXBB01000023">
    <property type="protein sequence ID" value="OAR04255.1"/>
    <property type="molecule type" value="Genomic_DNA"/>
</dbReference>
<comment type="subunit">
    <text evidence="8">Homodimer.</text>
</comment>
<feature type="short sequence motif" description="'KMSKS' region" evidence="8">
    <location>
        <begin position="192"/>
        <end position="196"/>
    </location>
</feature>
<keyword evidence="5 8" id="KW-0648">Protein biosynthesis</keyword>
<dbReference type="InterPro" id="IPR014729">
    <property type="entry name" value="Rossmann-like_a/b/a_fold"/>
</dbReference>
<reference evidence="10 12" key="1">
    <citation type="submission" date="2015-09" db="EMBL/GenBank/DDBJ databases">
        <title>Draft genome sequence of Hydrogenibacillus schlegelii DSM 2000.</title>
        <authorList>
            <person name="Hemp J."/>
        </authorList>
    </citation>
    <scope>NUCLEOTIDE SEQUENCE [LARGE SCALE GENOMIC DNA]</scope>
    <source>
        <strain evidence="10 12">MA 48</strain>
    </source>
</reference>
<feature type="binding site" evidence="8">
    <location>
        <begin position="144"/>
        <end position="146"/>
    </location>
    <ligand>
        <name>ATP</name>
        <dbReference type="ChEBI" id="CHEBI:30616"/>
    </ligand>
</feature>
<feature type="binding site" evidence="8">
    <location>
        <begin position="192"/>
        <end position="196"/>
    </location>
    <ligand>
        <name>ATP</name>
        <dbReference type="ChEBI" id="CHEBI:30616"/>
    </ligand>
</feature>
<evidence type="ECO:0000256" key="1">
    <source>
        <dbReference type="ARBA" id="ARBA00005594"/>
    </source>
</evidence>
<proteinExistence type="inferred from homology"/>
<dbReference type="SUPFAM" id="SSF52374">
    <property type="entry name" value="Nucleotidylyl transferase"/>
    <property type="match status" value="1"/>
</dbReference>
<comment type="function">
    <text evidence="8">Catalyzes the attachment of tryptophan to tRNA(Trp).</text>
</comment>
<name>A0A179IPI2_HYDSH</name>
<evidence type="ECO:0000256" key="8">
    <source>
        <dbReference type="HAMAP-Rule" id="MF_00140"/>
    </source>
</evidence>
<dbReference type="FunFam" id="1.10.240.10:FF:000002">
    <property type="entry name" value="Tryptophan--tRNA ligase"/>
    <property type="match status" value="1"/>
</dbReference>
<dbReference type="InterPro" id="IPR002305">
    <property type="entry name" value="aa-tRNA-synth_Ic"/>
</dbReference>
<comment type="catalytic activity">
    <reaction evidence="7 8">
        <text>tRNA(Trp) + L-tryptophan + ATP = L-tryptophyl-tRNA(Trp) + AMP + diphosphate + H(+)</text>
        <dbReference type="Rhea" id="RHEA:24080"/>
        <dbReference type="Rhea" id="RHEA-COMP:9671"/>
        <dbReference type="Rhea" id="RHEA-COMP:9705"/>
        <dbReference type="ChEBI" id="CHEBI:15378"/>
        <dbReference type="ChEBI" id="CHEBI:30616"/>
        <dbReference type="ChEBI" id="CHEBI:33019"/>
        <dbReference type="ChEBI" id="CHEBI:57912"/>
        <dbReference type="ChEBI" id="CHEBI:78442"/>
        <dbReference type="ChEBI" id="CHEBI:78535"/>
        <dbReference type="ChEBI" id="CHEBI:456215"/>
        <dbReference type="EC" id="6.1.1.2"/>
    </reaction>
</comment>
<dbReference type="OrthoDB" id="9801042at2"/>
<dbReference type="PRINTS" id="PR01039">
    <property type="entry name" value="TRNASYNTHTRP"/>
</dbReference>
<dbReference type="Gene3D" id="3.40.50.620">
    <property type="entry name" value="HUPs"/>
    <property type="match status" value="1"/>
</dbReference>
<evidence type="ECO:0000313" key="13">
    <source>
        <dbReference type="Proteomes" id="UP000244180"/>
    </source>
</evidence>
<evidence type="ECO:0000256" key="6">
    <source>
        <dbReference type="ARBA" id="ARBA00023146"/>
    </source>
</evidence>
<dbReference type="PROSITE" id="PS00178">
    <property type="entry name" value="AA_TRNA_LIGASE_I"/>
    <property type="match status" value="1"/>
</dbReference>
<dbReference type="Gene3D" id="1.10.240.10">
    <property type="entry name" value="Tyrosyl-Transfer RNA Synthetase"/>
    <property type="match status" value="1"/>
</dbReference>
<dbReference type="InterPro" id="IPR002306">
    <property type="entry name" value="Trp-tRNA-ligase"/>
</dbReference>